<dbReference type="KEGG" id="phao:HF685_05585"/>
<dbReference type="AlphaFoldDB" id="A0A6H2DKZ9"/>
<dbReference type="InterPro" id="IPR032710">
    <property type="entry name" value="NTF2-like_dom_sf"/>
</dbReference>
<dbReference type="EMBL" id="CP051217">
    <property type="protein sequence ID" value="QJB68817.1"/>
    <property type="molecule type" value="Genomic_DNA"/>
</dbReference>
<gene>
    <name evidence="2" type="ORF">HF685_05585</name>
</gene>
<dbReference type="Gene3D" id="3.10.450.50">
    <property type="match status" value="1"/>
</dbReference>
<feature type="domain" description="SnoaL-like" evidence="1">
    <location>
        <begin position="7"/>
        <end position="122"/>
    </location>
</feature>
<dbReference type="Pfam" id="PF13577">
    <property type="entry name" value="SnoaL_4"/>
    <property type="match status" value="1"/>
</dbReference>
<organism evidence="2 3">
    <name type="scientific">Parasphingorhabdus halotolerans</name>
    <dbReference type="NCBI Taxonomy" id="2725558"/>
    <lineage>
        <taxon>Bacteria</taxon>
        <taxon>Pseudomonadati</taxon>
        <taxon>Pseudomonadota</taxon>
        <taxon>Alphaproteobacteria</taxon>
        <taxon>Sphingomonadales</taxon>
        <taxon>Sphingomonadaceae</taxon>
        <taxon>Parasphingorhabdus</taxon>
    </lineage>
</organism>
<sequence length="149" mass="16567">MANAAIDIPNLIYRYANAIDAADFDGAAAMFDHGHVVANGHEIKGAENIKTMWESWIRLYPDGTPRTRHIITNPIIELSDDATTATCHAQWTVLQATDELPLQPIATGRYRDRFAIIGGAWSYTEKEYLQTDLVGNTSGHTKQPIKERA</sequence>
<evidence type="ECO:0000313" key="2">
    <source>
        <dbReference type="EMBL" id="QJB68817.1"/>
    </source>
</evidence>
<protein>
    <submittedName>
        <fullName evidence="2">SnoaL-like domain-containing protein</fullName>
    </submittedName>
</protein>
<dbReference type="Proteomes" id="UP000501600">
    <property type="component" value="Chromosome"/>
</dbReference>
<evidence type="ECO:0000313" key="3">
    <source>
        <dbReference type="Proteomes" id="UP000501600"/>
    </source>
</evidence>
<accession>A0A6H2DKZ9</accession>
<reference evidence="2 3" key="1">
    <citation type="submission" date="2020-04" db="EMBL/GenBank/DDBJ databases">
        <title>Genome sequence for Sphingorhabdus sp. strain M1.</title>
        <authorList>
            <person name="Park S.-J."/>
        </authorList>
    </citation>
    <scope>NUCLEOTIDE SEQUENCE [LARGE SCALE GENOMIC DNA]</scope>
    <source>
        <strain evidence="2 3">JK6</strain>
    </source>
</reference>
<dbReference type="CDD" id="cd00531">
    <property type="entry name" value="NTF2_like"/>
    <property type="match status" value="1"/>
</dbReference>
<keyword evidence="3" id="KW-1185">Reference proteome</keyword>
<proteinExistence type="predicted"/>
<name>A0A6H2DKZ9_9SPHN</name>
<dbReference type="InterPro" id="IPR037401">
    <property type="entry name" value="SnoaL-like"/>
</dbReference>
<evidence type="ECO:0000259" key="1">
    <source>
        <dbReference type="Pfam" id="PF13577"/>
    </source>
</evidence>
<dbReference type="SUPFAM" id="SSF54427">
    <property type="entry name" value="NTF2-like"/>
    <property type="match status" value="1"/>
</dbReference>
<dbReference type="RefSeq" id="WP_168818659.1">
    <property type="nucleotide sequence ID" value="NZ_CP051217.1"/>
</dbReference>